<evidence type="ECO:0000256" key="1">
    <source>
        <dbReference type="ARBA" id="ARBA00004123"/>
    </source>
</evidence>
<evidence type="ECO:0000256" key="2">
    <source>
        <dbReference type="ARBA" id="ARBA00022705"/>
    </source>
</evidence>
<name>E4Z4G0_OIKDI</name>
<dbReference type="InterPro" id="IPR018607">
    <property type="entry name" value="Ctf8"/>
</dbReference>
<gene>
    <name evidence="8" type="ORF">GSOID_T00026291001</name>
</gene>
<dbReference type="PANTHER" id="PTHR28605">
    <property type="entry name" value="CTF8, CHROMOSOME TRANSMISSION FIDELITY FACTOR 8 HOMOLOG (S. CEREVISIAE)"/>
    <property type="match status" value="1"/>
</dbReference>
<proteinExistence type="inferred from homology"/>
<keyword evidence="2" id="KW-0235">DNA replication</keyword>
<feature type="compositionally biased region" description="Basic and acidic residues" evidence="7">
    <location>
        <begin position="54"/>
        <end position="65"/>
    </location>
</feature>
<feature type="non-terminal residue" evidence="8">
    <location>
        <position position="1"/>
    </location>
</feature>
<protein>
    <recommendedName>
        <fullName evidence="9">Chromosome transmission fidelity protein 8</fullName>
    </recommendedName>
</protein>
<reference evidence="8" key="1">
    <citation type="journal article" date="2010" name="Science">
        <title>Plasticity of animal genome architecture unmasked by rapid evolution of a pelagic tunicate.</title>
        <authorList>
            <person name="Denoeud F."/>
            <person name="Henriet S."/>
            <person name="Mungpakdee S."/>
            <person name="Aury J.M."/>
            <person name="Da Silva C."/>
            <person name="Brinkmann H."/>
            <person name="Mikhaleva J."/>
            <person name="Olsen L.C."/>
            <person name="Jubin C."/>
            <person name="Canestro C."/>
            <person name="Bouquet J.M."/>
            <person name="Danks G."/>
            <person name="Poulain J."/>
            <person name="Campsteijn C."/>
            <person name="Adamski M."/>
            <person name="Cross I."/>
            <person name="Yadetie F."/>
            <person name="Muffato M."/>
            <person name="Louis A."/>
            <person name="Butcher S."/>
            <person name="Tsagkogeorga G."/>
            <person name="Konrad A."/>
            <person name="Singh S."/>
            <person name="Jensen M.F."/>
            <person name="Cong E.H."/>
            <person name="Eikeseth-Otteraa H."/>
            <person name="Noel B."/>
            <person name="Anthouard V."/>
            <person name="Porcel B.M."/>
            <person name="Kachouri-Lafond R."/>
            <person name="Nishino A."/>
            <person name="Ugolini M."/>
            <person name="Chourrout P."/>
            <person name="Nishida H."/>
            <person name="Aasland R."/>
            <person name="Huzurbazar S."/>
            <person name="Westhof E."/>
            <person name="Delsuc F."/>
            <person name="Lehrach H."/>
            <person name="Reinhardt R."/>
            <person name="Weissenbach J."/>
            <person name="Roy S.W."/>
            <person name="Artiguenave F."/>
            <person name="Postlethwait J.H."/>
            <person name="Manak J.R."/>
            <person name="Thompson E.M."/>
            <person name="Jaillon O."/>
            <person name="Du Pasquier L."/>
            <person name="Boudinot P."/>
            <person name="Liberles D.A."/>
            <person name="Volff J.N."/>
            <person name="Philippe H."/>
            <person name="Lenhard B."/>
            <person name="Roest Crollius H."/>
            <person name="Wincker P."/>
            <person name="Chourrout D."/>
        </authorList>
    </citation>
    <scope>NUCLEOTIDE SEQUENCE [LARGE SCALE GENOMIC DNA]</scope>
</reference>
<evidence type="ECO:0000256" key="6">
    <source>
        <dbReference type="ARBA" id="ARBA00038447"/>
    </source>
</evidence>
<keyword evidence="5" id="KW-0131">Cell cycle</keyword>
<sequence>TLLETRSIRVEELFLKREIIEFMVQFYVKSKEPFEKIPEWKVVEIQGELNLRDDKISETDDESKPNEGFGGKKFGDIHFDESGTPILVLGHHTMTGKITKVSPPFGVLASERNEKGEYSVEAIIREKIIFKTRPKPIITYVPTRLK</sequence>
<keyword evidence="3" id="KW-0238">DNA-binding</keyword>
<evidence type="ECO:0000256" key="5">
    <source>
        <dbReference type="ARBA" id="ARBA00023306"/>
    </source>
</evidence>
<feature type="region of interest" description="Disordered" evidence="7">
    <location>
        <begin position="54"/>
        <end position="74"/>
    </location>
</feature>
<evidence type="ECO:0000256" key="4">
    <source>
        <dbReference type="ARBA" id="ARBA00023242"/>
    </source>
</evidence>
<accession>E4Z4G0</accession>
<comment type="subcellular location">
    <subcellularLocation>
        <location evidence="1">Nucleus</location>
    </subcellularLocation>
</comment>
<dbReference type="GO" id="GO:0007064">
    <property type="term" value="P:mitotic sister chromatid cohesion"/>
    <property type="evidence" value="ECO:0007669"/>
    <property type="project" value="InterPro"/>
</dbReference>
<evidence type="ECO:0008006" key="9">
    <source>
        <dbReference type="Google" id="ProtNLM"/>
    </source>
</evidence>
<dbReference type="Pfam" id="PF09696">
    <property type="entry name" value="Ctf8"/>
    <property type="match status" value="1"/>
</dbReference>
<evidence type="ECO:0000256" key="3">
    <source>
        <dbReference type="ARBA" id="ARBA00023125"/>
    </source>
</evidence>
<dbReference type="EMBL" id="FN657306">
    <property type="protein sequence ID" value="CBY42588.1"/>
    <property type="molecule type" value="Genomic_DNA"/>
</dbReference>
<keyword evidence="4" id="KW-0539">Nucleus</keyword>
<comment type="similarity">
    <text evidence="6">Belongs to the CTF8 family.</text>
</comment>
<dbReference type="PANTHER" id="PTHR28605:SF1">
    <property type="entry name" value="CHROMOSOME TRANSMISSION FIDELITY FACTOR 8"/>
    <property type="match status" value="1"/>
</dbReference>
<organism evidence="8">
    <name type="scientific">Oikopleura dioica</name>
    <name type="common">Tunicate</name>
    <dbReference type="NCBI Taxonomy" id="34765"/>
    <lineage>
        <taxon>Eukaryota</taxon>
        <taxon>Metazoa</taxon>
        <taxon>Chordata</taxon>
        <taxon>Tunicata</taxon>
        <taxon>Appendicularia</taxon>
        <taxon>Copelata</taxon>
        <taxon>Oikopleuridae</taxon>
        <taxon>Oikopleura</taxon>
    </lineage>
</organism>
<evidence type="ECO:0000313" key="8">
    <source>
        <dbReference type="EMBL" id="CBY42588.1"/>
    </source>
</evidence>
<dbReference type="GO" id="GO:0006260">
    <property type="term" value="P:DNA replication"/>
    <property type="evidence" value="ECO:0007669"/>
    <property type="project" value="UniProtKB-KW"/>
</dbReference>
<dbReference type="AlphaFoldDB" id="E4Z4G0"/>
<dbReference type="GO" id="GO:0003677">
    <property type="term" value="F:DNA binding"/>
    <property type="evidence" value="ECO:0007669"/>
    <property type="project" value="UniProtKB-KW"/>
</dbReference>
<evidence type="ECO:0000256" key="7">
    <source>
        <dbReference type="SAM" id="MobiDB-lite"/>
    </source>
</evidence>
<dbReference type="GO" id="GO:0031390">
    <property type="term" value="C:Ctf18 RFC-like complex"/>
    <property type="evidence" value="ECO:0007669"/>
    <property type="project" value="InterPro"/>
</dbReference>
<dbReference type="Proteomes" id="UP000011014">
    <property type="component" value="Unassembled WGS sequence"/>
</dbReference>